<dbReference type="EMBL" id="BAABJZ010000095">
    <property type="protein sequence ID" value="GAA4895444.1"/>
    <property type="molecule type" value="Genomic_DNA"/>
</dbReference>
<keyword evidence="7" id="KW-1185">Reference proteome</keyword>
<dbReference type="InterPro" id="IPR009050">
    <property type="entry name" value="Globin-like_sf"/>
</dbReference>
<dbReference type="Proteomes" id="UP001499988">
    <property type="component" value="Unassembled WGS sequence"/>
</dbReference>
<dbReference type="PANTHER" id="PTHR47366">
    <property type="entry name" value="TWO-ON-TWO HEMOGLOBIN-3"/>
    <property type="match status" value="1"/>
</dbReference>
<evidence type="ECO:0000256" key="1">
    <source>
        <dbReference type="ARBA" id="ARBA00022448"/>
    </source>
</evidence>
<comment type="caution">
    <text evidence="6">The sequence shown here is derived from an EMBL/GenBank/DDBJ whole genome shotgun (WGS) entry which is preliminary data.</text>
</comment>
<keyword evidence="4" id="KW-0408">Iron</keyword>
<evidence type="ECO:0000313" key="7">
    <source>
        <dbReference type="Proteomes" id="UP001499988"/>
    </source>
</evidence>
<keyword evidence="3" id="KW-0479">Metal-binding</keyword>
<dbReference type="Gene3D" id="1.10.490.10">
    <property type="entry name" value="Globins"/>
    <property type="match status" value="1"/>
</dbReference>
<reference evidence="7" key="1">
    <citation type="journal article" date="2019" name="Int. J. Syst. Evol. Microbiol.">
        <title>The Global Catalogue of Microorganisms (GCM) 10K type strain sequencing project: providing services to taxonomists for standard genome sequencing and annotation.</title>
        <authorList>
            <consortium name="The Broad Institute Genomics Platform"/>
            <consortium name="The Broad Institute Genome Sequencing Center for Infectious Disease"/>
            <person name="Wu L."/>
            <person name="Ma J."/>
        </authorList>
    </citation>
    <scope>NUCLEOTIDE SEQUENCE [LARGE SCALE GENOMIC DNA]</scope>
    <source>
        <strain evidence="7">JCM 18401</strain>
    </source>
</reference>
<evidence type="ECO:0000256" key="2">
    <source>
        <dbReference type="ARBA" id="ARBA00022617"/>
    </source>
</evidence>
<evidence type="ECO:0000313" key="6">
    <source>
        <dbReference type="EMBL" id="GAA4895444.1"/>
    </source>
</evidence>
<sequence>MLSVIRRAFEKKQAQSAYEQIGGEQALRALSQRFYQLMDCKAEYRALRALHPDDLSGSEEKLFEFFSGWLGGPPLFEQKYGHPMLRARHLPFRIDKHQRNLWLHCMKRAMADEIAHRQARQAMFKALVSLADHMRNVEGGCPISAPNDNA</sequence>
<evidence type="ECO:0000256" key="4">
    <source>
        <dbReference type="ARBA" id="ARBA00023004"/>
    </source>
</evidence>
<keyword evidence="2" id="KW-0349">Heme</keyword>
<dbReference type="CDD" id="cd14773">
    <property type="entry name" value="TrHb2_PhHbO-like_O"/>
    <property type="match status" value="1"/>
</dbReference>
<evidence type="ECO:0000256" key="3">
    <source>
        <dbReference type="ARBA" id="ARBA00022723"/>
    </source>
</evidence>
<gene>
    <name evidence="6" type="ORF">GCM10023333_30790</name>
</gene>
<accession>A0ABP9F6Y1</accession>
<evidence type="ECO:0000256" key="5">
    <source>
        <dbReference type="ARBA" id="ARBA00034496"/>
    </source>
</evidence>
<dbReference type="RefSeq" id="WP_345336336.1">
    <property type="nucleotide sequence ID" value="NZ_BAABJZ010000095.1"/>
</dbReference>
<dbReference type="InterPro" id="IPR044203">
    <property type="entry name" value="GlbO/GLB3-like"/>
</dbReference>
<keyword evidence="1" id="KW-0813">Transport</keyword>
<name>A0ABP9F6Y1_9GAMM</name>
<proteinExistence type="inferred from homology"/>
<organism evidence="6 7">
    <name type="scientific">Ferrimonas pelagia</name>
    <dbReference type="NCBI Taxonomy" id="1177826"/>
    <lineage>
        <taxon>Bacteria</taxon>
        <taxon>Pseudomonadati</taxon>
        <taxon>Pseudomonadota</taxon>
        <taxon>Gammaproteobacteria</taxon>
        <taxon>Alteromonadales</taxon>
        <taxon>Ferrimonadaceae</taxon>
        <taxon>Ferrimonas</taxon>
    </lineage>
</organism>
<dbReference type="InterPro" id="IPR001486">
    <property type="entry name" value="Hemoglobin_trunc"/>
</dbReference>
<dbReference type="SUPFAM" id="SSF46458">
    <property type="entry name" value="Globin-like"/>
    <property type="match status" value="1"/>
</dbReference>
<dbReference type="PANTHER" id="PTHR47366:SF1">
    <property type="entry name" value="TWO-ON-TWO HEMOGLOBIN-3"/>
    <property type="match status" value="1"/>
</dbReference>
<protein>
    <submittedName>
        <fullName evidence="6">Globin</fullName>
    </submittedName>
</protein>
<dbReference type="Pfam" id="PF01152">
    <property type="entry name" value="Bac_globin"/>
    <property type="match status" value="1"/>
</dbReference>
<comment type="similarity">
    <text evidence="5">Belongs to the truncated hemoglobin family. Group II subfamily.</text>
</comment>
<dbReference type="InterPro" id="IPR012292">
    <property type="entry name" value="Globin/Proto"/>
</dbReference>